<dbReference type="GO" id="GO:0042761">
    <property type="term" value="P:very long-chain fatty acid biosynthetic process"/>
    <property type="evidence" value="ECO:0007669"/>
    <property type="project" value="TreeGrafter"/>
</dbReference>
<evidence type="ECO:0000313" key="13">
    <source>
        <dbReference type="Proteomes" id="UP000492821"/>
    </source>
</evidence>
<evidence type="ECO:0000256" key="4">
    <source>
        <dbReference type="ARBA" id="ARBA00022679"/>
    </source>
</evidence>
<proteinExistence type="inferred from homology"/>
<organism evidence="13 14">
    <name type="scientific">Panagrellus redivivus</name>
    <name type="common">Microworm</name>
    <dbReference type="NCBI Taxonomy" id="6233"/>
    <lineage>
        <taxon>Eukaryota</taxon>
        <taxon>Metazoa</taxon>
        <taxon>Ecdysozoa</taxon>
        <taxon>Nematoda</taxon>
        <taxon>Chromadorea</taxon>
        <taxon>Rhabditida</taxon>
        <taxon>Tylenchina</taxon>
        <taxon>Panagrolaimomorpha</taxon>
        <taxon>Panagrolaimoidea</taxon>
        <taxon>Panagrolaimidae</taxon>
        <taxon>Panagrellus</taxon>
    </lineage>
</organism>
<keyword evidence="10 11" id="KW-0275">Fatty acid biosynthesis</keyword>
<feature type="transmembrane region" description="Helical" evidence="11">
    <location>
        <begin position="124"/>
        <end position="143"/>
    </location>
</feature>
<comment type="pathway">
    <text evidence="2">Lipid metabolism; fatty acid biosynthesis.</text>
</comment>
<evidence type="ECO:0000256" key="1">
    <source>
        <dbReference type="ARBA" id="ARBA00004141"/>
    </source>
</evidence>
<dbReference type="EC" id="2.3.1.199" evidence="11"/>
<evidence type="ECO:0000313" key="14">
    <source>
        <dbReference type="WBParaSite" id="Pan_g18380.t1"/>
    </source>
</evidence>
<comment type="similarity">
    <text evidence="11">Belongs to the ELO family.</text>
</comment>
<comment type="subcellular location">
    <subcellularLocation>
        <location evidence="1">Membrane</location>
        <topology evidence="1">Multi-pass membrane protein</topology>
    </subcellularLocation>
</comment>
<dbReference type="GO" id="GO:0009922">
    <property type="term" value="F:fatty acid elongase activity"/>
    <property type="evidence" value="ECO:0007669"/>
    <property type="project" value="UniProtKB-EC"/>
</dbReference>
<evidence type="ECO:0000256" key="3">
    <source>
        <dbReference type="ARBA" id="ARBA00022516"/>
    </source>
</evidence>
<feature type="transmembrane region" description="Helical" evidence="11">
    <location>
        <begin position="90"/>
        <end position="109"/>
    </location>
</feature>
<keyword evidence="3 11" id="KW-0444">Lipid biosynthesis</keyword>
<dbReference type="WBParaSite" id="Pan_g18380.t1">
    <property type="protein sequence ID" value="Pan_g18380.t1"/>
    <property type="gene ID" value="Pan_g18380"/>
</dbReference>
<feature type="transmembrane region" description="Helical" evidence="11">
    <location>
        <begin position="21"/>
        <end position="41"/>
    </location>
</feature>
<evidence type="ECO:0000256" key="5">
    <source>
        <dbReference type="ARBA" id="ARBA00022692"/>
    </source>
</evidence>
<evidence type="ECO:0000256" key="11">
    <source>
        <dbReference type="RuleBase" id="RU361115"/>
    </source>
</evidence>
<reference evidence="14" key="2">
    <citation type="submission" date="2020-10" db="UniProtKB">
        <authorList>
            <consortium name="WormBaseParasite"/>
        </authorList>
    </citation>
    <scope>IDENTIFICATION</scope>
</reference>
<keyword evidence="7 11" id="KW-1133">Transmembrane helix</keyword>
<dbReference type="PANTHER" id="PTHR11157:SF17">
    <property type="entry name" value="ELONGATION OF VERY LONG CHAIN FATTY ACIDS PROTEIN 6"/>
    <property type="match status" value="1"/>
</dbReference>
<evidence type="ECO:0000256" key="12">
    <source>
        <dbReference type="SAM" id="MobiDB-lite"/>
    </source>
</evidence>
<evidence type="ECO:0000256" key="2">
    <source>
        <dbReference type="ARBA" id="ARBA00005194"/>
    </source>
</evidence>
<name>A0A7E4V9U8_PANRE</name>
<reference evidence="13" key="1">
    <citation type="journal article" date="2013" name="Genetics">
        <title>The draft genome and transcriptome of Panagrellus redivivus are shaped by the harsh demands of a free-living lifestyle.</title>
        <authorList>
            <person name="Srinivasan J."/>
            <person name="Dillman A.R."/>
            <person name="Macchietto M.G."/>
            <person name="Heikkinen L."/>
            <person name="Lakso M."/>
            <person name="Fracchia K.M."/>
            <person name="Antoshechkin I."/>
            <person name="Mortazavi A."/>
            <person name="Wong G."/>
            <person name="Sternberg P.W."/>
        </authorList>
    </citation>
    <scope>NUCLEOTIDE SEQUENCE [LARGE SCALE GENOMIC DNA]</scope>
    <source>
        <strain evidence="13">MT8872</strain>
    </source>
</reference>
<dbReference type="GO" id="GO:0034625">
    <property type="term" value="P:fatty acid elongation, monounsaturated fatty acid"/>
    <property type="evidence" value="ECO:0007669"/>
    <property type="project" value="TreeGrafter"/>
</dbReference>
<sequence>MSRLITNRVLLKDIALVWNTLNALFSMYMTYLLVPGGIRVMFRHGFVGLVCYEENFLSDPYTGFGMYLFVLSKLWELGDTVLLLLRGRPVLFLHGFHHTIVLIQGFYTYPHCGSFGRGGATMNAAVHSIMYSYFAAASVFNGIRHFAKVVTIIQLIQFVVGCYGIIVAFTRVWSGQRCDTDATWMYFHLFVYASFLALFFHFFIVTFNKKRALSAETSSKSKGSSEQTKSGSGEKAIKGGSGEKANAKGSEQSKSIGAGSKAQNKGNCVHRRQKVCYSNSNIMQVSVDAHTLDLATGNAELTNTFQFTFGIDSGTVPTVVPRSYEDGILYLNGRRHALNL</sequence>
<evidence type="ECO:0000256" key="10">
    <source>
        <dbReference type="ARBA" id="ARBA00023160"/>
    </source>
</evidence>
<keyword evidence="6 11" id="KW-0276">Fatty acid metabolism</keyword>
<dbReference type="SUPFAM" id="SSF54637">
    <property type="entry name" value="Thioesterase/thiol ester dehydrase-isomerase"/>
    <property type="match status" value="1"/>
</dbReference>
<keyword evidence="9 11" id="KW-0472">Membrane</keyword>
<dbReference type="Gene3D" id="3.10.129.10">
    <property type="entry name" value="Hotdog Thioesterase"/>
    <property type="match status" value="1"/>
</dbReference>
<dbReference type="AlphaFoldDB" id="A0A7E4V9U8"/>
<dbReference type="PANTHER" id="PTHR11157">
    <property type="entry name" value="FATTY ACID ACYL TRANSFERASE-RELATED"/>
    <property type="match status" value="1"/>
</dbReference>
<feature type="compositionally biased region" description="Low complexity" evidence="12">
    <location>
        <begin position="218"/>
        <end position="234"/>
    </location>
</feature>
<dbReference type="GO" id="GO:0034626">
    <property type="term" value="P:fatty acid elongation, polyunsaturated fatty acid"/>
    <property type="evidence" value="ECO:0007669"/>
    <property type="project" value="TreeGrafter"/>
</dbReference>
<accession>A0A7E4V9U8</accession>
<keyword evidence="5 11" id="KW-0812">Transmembrane</keyword>
<dbReference type="Proteomes" id="UP000492821">
    <property type="component" value="Unassembled WGS sequence"/>
</dbReference>
<keyword evidence="4 11" id="KW-0808">Transferase</keyword>
<keyword evidence="13" id="KW-1185">Reference proteome</keyword>
<dbReference type="GO" id="GO:0019367">
    <property type="term" value="P:fatty acid elongation, saturated fatty acid"/>
    <property type="evidence" value="ECO:0007669"/>
    <property type="project" value="TreeGrafter"/>
</dbReference>
<feature type="transmembrane region" description="Helical" evidence="11">
    <location>
        <begin position="155"/>
        <end position="173"/>
    </location>
</feature>
<feature type="compositionally biased region" description="Polar residues" evidence="12">
    <location>
        <begin position="249"/>
        <end position="265"/>
    </location>
</feature>
<feature type="transmembrane region" description="Helical" evidence="11">
    <location>
        <begin position="61"/>
        <end position="78"/>
    </location>
</feature>
<comment type="catalytic activity">
    <reaction evidence="11">
        <text>a very-long-chain acyl-CoA + malonyl-CoA + H(+) = a very-long-chain 3-oxoacyl-CoA + CO2 + CoA</text>
        <dbReference type="Rhea" id="RHEA:32727"/>
        <dbReference type="ChEBI" id="CHEBI:15378"/>
        <dbReference type="ChEBI" id="CHEBI:16526"/>
        <dbReference type="ChEBI" id="CHEBI:57287"/>
        <dbReference type="ChEBI" id="CHEBI:57384"/>
        <dbReference type="ChEBI" id="CHEBI:90725"/>
        <dbReference type="ChEBI" id="CHEBI:90736"/>
        <dbReference type="EC" id="2.3.1.199"/>
    </reaction>
</comment>
<feature type="transmembrane region" description="Helical" evidence="11">
    <location>
        <begin position="185"/>
        <end position="205"/>
    </location>
</feature>
<dbReference type="InterPro" id="IPR029069">
    <property type="entry name" value="HotDog_dom_sf"/>
</dbReference>
<dbReference type="InterPro" id="IPR002076">
    <property type="entry name" value="ELO_fam"/>
</dbReference>
<protein>
    <recommendedName>
        <fullName evidence="11">Elongation of very long chain fatty acids protein</fullName>
        <ecNumber evidence="11">2.3.1.199</ecNumber>
    </recommendedName>
    <alternativeName>
        <fullName evidence="11">Very-long-chain 3-oxoacyl-CoA synthase</fullName>
    </alternativeName>
</protein>
<evidence type="ECO:0000256" key="8">
    <source>
        <dbReference type="ARBA" id="ARBA00023098"/>
    </source>
</evidence>
<feature type="region of interest" description="Disordered" evidence="12">
    <location>
        <begin position="218"/>
        <end position="265"/>
    </location>
</feature>
<keyword evidence="8 11" id="KW-0443">Lipid metabolism</keyword>
<dbReference type="UniPathway" id="UPA00094"/>
<evidence type="ECO:0000256" key="6">
    <source>
        <dbReference type="ARBA" id="ARBA00022832"/>
    </source>
</evidence>
<evidence type="ECO:0000256" key="7">
    <source>
        <dbReference type="ARBA" id="ARBA00022989"/>
    </source>
</evidence>
<dbReference type="GO" id="GO:0030148">
    <property type="term" value="P:sphingolipid biosynthetic process"/>
    <property type="evidence" value="ECO:0007669"/>
    <property type="project" value="TreeGrafter"/>
</dbReference>
<dbReference type="GO" id="GO:0005789">
    <property type="term" value="C:endoplasmic reticulum membrane"/>
    <property type="evidence" value="ECO:0007669"/>
    <property type="project" value="TreeGrafter"/>
</dbReference>
<evidence type="ECO:0000256" key="9">
    <source>
        <dbReference type="ARBA" id="ARBA00023136"/>
    </source>
</evidence>
<dbReference type="Pfam" id="PF01151">
    <property type="entry name" value="ELO"/>
    <property type="match status" value="1"/>
</dbReference>